<reference evidence="2 3" key="1">
    <citation type="journal article" date="2016" name="Genome Biol. Evol.">
        <title>Gene Family Evolution Reflects Adaptation to Soil Environmental Stressors in the Genome of the Collembolan Orchesella cincta.</title>
        <authorList>
            <person name="Faddeeva-Vakhrusheva A."/>
            <person name="Derks M.F."/>
            <person name="Anvar S.Y."/>
            <person name="Agamennone V."/>
            <person name="Suring W."/>
            <person name="Smit S."/>
            <person name="van Straalen N.M."/>
            <person name="Roelofs D."/>
        </authorList>
    </citation>
    <scope>NUCLEOTIDE SEQUENCE [LARGE SCALE GENOMIC DNA]</scope>
    <source>
        <tissue evidence="2">Mixed pool</tissue>
    </source>
</reference>
<organism evidence="2 3">
    <name type="scientific">Orchesella cincta</name>
    <name type="common">Springtail</name>
    <name type="synonym">Podura cincta</name>
    <dbReference type="NCBI Taxonomy" id="48709"/>
    <lineage>
        <taxon>Eukaryota</taxon>
        <taxon>Metazoa</taxon>
        <taxon>Ecdysozoa</taxon>
        <taxon>Arthropoda</taxon>
        <taxon>Hexapoda</taxon>
        <taxon>Collembola</taxon>
        <taxon>Entomobryomorpha</taxon>
        <taxon>Entomobryoidea</taxon>
        <taxon>Orchesellidae</taxon>
        <taxon>Orchesellinae</taxon>
        <taxon>Orchesella</taxon>
    </lineage>
</organism>
<dbReference type="STRING" id="48709.A0A1D2MX09"/>
<sequence>MGVEGWDNPFRPDGDLSKEADQIVELIKEGKPINDETLRSKSPSVNETMNTSTSIPTQNQLNASPKGKEVNGSATNGTSGPVDIQHTVVTPAAQAGQVEHVVLKKKKGCCVIQ</sequence>
<dbReference type="Proteomes" id="UP000094527">
    <property type="component" value="Unassembled WGS sequence"/>
</dbReference>
<evidence type="ECO:0000313" key="3">
    <source>
        <dbReference type="Proteomes" id="UP000094527"/>
    </source>
</evidence>
<dbReference type="AlphaFoldDB" id="A0A1D2MX09"/>
<evidence type="ECO:0000256" key="1">
    <source>
        <dbReference type="SAM" id="MobiDB-lite"/>
    </source>
</evidence>
<dbReference type="EMBL" id="LJIJ01000429">
    <property type="protein sequence ID" value="ODM97580.1"/>
    <property type="molecule type" value="Genomic_DNA"/>
</dbReference>
<protein>
    <submittedName>
        <fullName evidence="2">Uncharacterized protein</fullName>
    </submittedName>
</protein>
<feature type="compositionally biased region" description="Basic and acidic residues" evidence="1">
    <location>
        <begin position="27"/>
        <end position="39"/>
    </location>
</feature>
<proteinExistence type="predicted"/>
<dbReference type="OrthoDB" id="6618101at2759"/>
<keyword evidence="3" id="KW-1185">Reference proteome</keyword>
<feature type="region of interest" description="Disordered" evidence="1">
    <location>
        <begin position="27"/>
        <end position="83"/>
    </location>
</feature>
<name>A0A1D2MX09_ORCCI</name>
<accession>A0A1D2MX09</accession>
<evidence type="ECO:0000313" key="2">
    <source>
        <dbReference type="EMBL" id="ODM97580.1"/>
    </source>
</evidence>
<gene>
    <name evidence="2" type="ORF">Ocin01_09099</name>
</gene>
<dbReference type="OMA" id="YYVIKVP"/>
<comment type="caution">
    <text evidence="2">The sequence shown here is derived from an EMBL/GenBank/DDBJ whole genome shotgun (WGS) entry which is preliminary data.</text>
</comment>
<feature type="compositionally biased region" description="Polar residues" evidence="1">
    <location>
        <begin position="40"/>
        <end position="63"/>
    </location>
</feature>